<keyword evidence="2" id="KW-1185">Reference proteome</keyword>
<evidence type="ECO:0000313" key="1">
    <source>
        <dbReference type="EMBL" id="EYB91934.1"/>
    </source>
</evidence>
<dbReference type="Proteomes" id="UP000024635">
    <property type="component" value="Unassembled WGS sequence"/>
</dbReference>
<organism evidence="1 2">
    <name type="scientific">Ancylostoma ceylanicum</name>
    <dbReference type="NCBI Taxonomy" id="53326"/>
    <lineage>
        <taxon>Eukaryota</taxon>
        <taxon>Metazoa</taxon>
        <taxon>Ecdysozoa</taxon>
        <taxon>Nematoda</taxon>
        <taxon>Chromadorea</taxon>
        <taxon>Rhabditida</taxon>
        <taxon>Rhabditina</taxon>
        <taxon>Rhabditomorpha</taxon>
        <taxon>Strongyloidea</taxon>
        <taxon>Ancylostomatidae</taxon>
        <taxon>Ancylostomatinae</taxon>
        <taxon>Ancylostoma</taxon>
    </lineage>
</organism>
<name>A0A016SNN5_9BILA</name>
<evidence type="ECO:0000313" key="2">
    <source>
        <dbReference type="Proteomes" id="UP000024635"/>
    </source>
</evidence>
<sequence length="82" mass="9618">MIYLKSEKTVKKLLRQNVILTWMSFPDRKQGVSGEKLRMFIEMNFSAAAIIDEQVSPCWKTMSYPRKLSLRNEASRTTGREF</sequence>
<protein>
    <submittedName>
        <fullName evidence="1">Uncharacterized protein</fullName>
    </submittedName>
</protein>
<gene>
    <name evidence="1" type="primary">Acey_s0200.g1695</name>
    <name evidence="1" type="ORF">Y032_0200g1695</name>
</gene>
<dbReference type="EMBL" id="JARK01001536">
    <property type="protein sequence ID" value="EYB91934.1"/>
    <property type="molecule type" value="Genomic_DNA"/>
</dbReference>
<comment type="caution">
    <text evidence="1">The sequence shown here is derived from an EMBL/GenBank/DDBJ whole genome shotgun (WGS) entry which is preliminary data.</text>
</comment>
<proteinExistence type="predicted"/>
<reference evidence="2" key="1">
    <citation type="journal article" date="2015" name="Nat. Genet.">
        <title>The genome and transcriptome of the zoonotic hookworm Ancylostoma ceylanicum identify infection-specific gene families.</title>
        <authorList>
            <person name="Schwarz E.M."/>
            <person name="Hu Y."/>
            <person name="Antoshechkin I."/>
            <person name="Miller M.M."/>
            <person name="Sternberg P.W."/>
            <person name="Aroian R.V."/>
        </authorList>
    </citation>
    <scope>NUCLEOTIDE SEQUENCE</scope>
    <source>
        <strain evidence="2">HY135</strain>
    </source>
</reference>
<dbReference type="AlphaFoldDB" id="A0A016SNN5"/>
<accession>A0A016SNN5</accession>